<dbReference type="OrthoDB" id="4490227at2759"/>
<dbReference type="EMBL" id="KZ559516">
    <property type="protein sequence ID" value="PLN83840.1"/>
    <property type="molecule type" value="Genomic_DNA"/>
</dbReference>
<gene>
    <name evidence="3" type="ORF">BDW42DRAFT_164249</name>
</gene>
<evidence type="ECO:0000256" key="1">
    <source>
        <dbReference type="SAM" id="SignalP"/>
    </source>
</evidence>
<sequence length="285" mass="30561">MGFLSRGWSLLALSQSIAYSWALSNTPTPGVTEVDLISPRNETYPPSPLTPFVIAIQNPSLLSSTHPRIFYDLVQYNSSSYNGVTGSIIDLPKINYTSSDPYFLYWSIDHLDNVEGTFMFAWELHMRNCTYDSESDSVTFGTFGQRNNQVHFSTKKGASPPDLAAATEPDACDDTQAQAVYVSDLQAVAPNEILSLPTGETWGASSCAAALETWPTPSPCRVKIDAPAAASISAALTSAACANPLRTGMSCPTPSAKNAASSRHFPLGGAWILAFTNTLLAYSLA</sequence>
<feature type="signal peptide" evidence="1">
    <location>
        <begin position="1"/>
        <end position="22"/>
    </location>
</feature>
<evidence type="ECO:0000259" key="2">
    <source>
        <dbReference type="Pfam" id="PF23584"/>
    </source>
</evidence>
<proteinExistence type="predicted"/>
<evidence type="ECO:0000313" key="4">
    <source>
        <dbReference type="Proteomes" id="UP000235023"/>
    </source>
</evidence>
<dbReference type="AlphaFoldDB" id="A0A2J5I2C0"/>
<keyword evidence="4" id="KW-1185">Reference proteome</keyword>
<dbReference type="InterPro" id="IPR055560">
    <property type="entry name" value="DUF7136"/>
</dbReference>
<feature type="chain" id="PRO_5014357188" description="DUF7136 domain-containing protein" evidence="1">
    <location>
        <begin position="23"/>
        <end position="285"/>
    </location>
</feature>
<accession>A0A2J5I2C0</accession>
<evidence type="ECO:0000313" key="3">
    <source>
        <dbReference type="EMBL" id="PLN83840.1"/>
    </source>
</evidence>
<protein>
    <recommendedName>
        <fullName evidence="2">DUF7136 domain-containing protein</fullName>
    </recommendedName>
</protein>
<name>A0A2J5I2C0_9EURO</name>
<dbReference type="Proteomes" id="UP000235023">
    <property type="component" value="Unassembled WGS sequence"/>
</dbReference>
<organism evidence="3 4">
    <name type="scientific">Aspergillus taichungensis</name>
    <dbReference type="NCBI Taxonomy" id="482145"/>
    <lineage>
        <taxon>Eukaryota</taxon>
        <taxon>Fungi</taxon>
        <taxon>Dikarya</taxon>
        <taxon>Ascomycota</taxon>
        <taxon>Pezizomycotina</taxon>
        <taxon>Eurotiomycetes</taxon>
        <taxon>Eurotiomycetidae</taxon>
        <taxon>Eurotiales</taxon>
        <taxon>Aspergillaceae</taxon>
        <taxon>Aspergillus</taxon>
        <taxon>Aspergillus subgen. Circumdati</taxon>
    </lineage>
</organism>
<reference evidence="4" key="1">
    <citation type="submission" date="2017-12" db="EMBL/GenBank/DDBJ databases">
        <authorList>
            <consortium name="DOE Joint Genome Institute"/>
            <person name="Mondo S.J."/>
            <person name="Kjaerbolling I."/>
            <person name="Vesth T.C."/>
            <person name="Frisvad J.C."/>
            <person name="Nybo J.L."/>
            <person name="Theobald S."/>
            <person name="Kuo A."/>
            <person name="Bowyer P."/>
            <person name="Matsuda Y."/>
            <person name="Lyhne E.K."/>
            <person name="Kogle M.E."/>
            <person name="Clum A."/>
            <person name="Lipzen A."/>
            <person name="Salamov A."/>
            <person name="Ngan C.Y."/>
            <person name="Daum C."/>
            <person name="Chiniquy J."/>
            <person name="Barry K."/>
            <person name="LaButti K."/>
            <person name="Haridas S."/>
            <person name="Simmons B.A."/>
            <person name="Magnuson J.K."/>
            <person name="Mortensen U.H."/>
            <person name="Larsen T.O."/>
            <person name="Grigoriev I.V."/>
            <person name="Baker S.E."/>
            <person name="Andersen M.R."/>
            <person name="Nordberg H.P."/>
            <person name="Cantor M.N."/>
            <person name="Hua S.X."/>
        </authorList>
    </citation>
    <scope>NUCLEOTIDE SEQUENCE [LARGE SCALE GENOMIC DNA]</scope>
    <source>
        <strain evidence="4">IBT 19404</strain>
    </source>
</reference>
<keyword evidence="1" id="KW-0732">Signal</keyword>
<feature type="domain" description="DUF7136" evidence="2">
    <location>
        <begin position="28"/>
        <end position="250"/>
    </location>
</feature>
<dbReference type="Pfam" id="PF23584">
    <property type="entry name" value="DUF7136"/>
    <property type="match status" value="1"/>
</dbReference>